<dbReference type="EMBL" id="SZYD01000007">
    <property type="protein sequence ID" value="KAD5802827.1"/>
    <property type="molecule type" value="Genomic_DNA"/>
</dbReference>
<evidence type="ECO:0000256" key="1">
    <source>
        <dbReference type="SAM" id="MobiDB-lite"/>
    </source>
</evidence>
<keyword evidence="3" id="KW-1185">Reference proteome</keyword>
<sequence length="139" mass="15202">MASGSNNTTKTTAASASLDPGANVYDIYDDDDNDDDEEECEEVAVTGTGSNKTQTTKKPRVKGPMDMLSSSEEIDDLINEQLTKYQNAEGVFGLPAAIRQRSRKSPDKGKLALYDEDEIEEDLGLTDVEEDDRVPGYDD</sequence>
<name>A0A5N6P225_9ASTR</name>
<feature type="compositionally biased region" description="Acidic residues" evidence="1">
    <location>
        <begin position="27"/>
        <end position="42"/>
    </location>
</feature>
<protein>
    <submittedName>
        <fullName evidence="2">Uncharacterized protein</fullName>
    </submittedName>
</protein>
<feature type="region of interest" description="Disordered" evidence="1">
    <location>
        <begin position="1"/>
        <end position="66"/>
    </location>
</feature>
<accession>A0A5N6P225</accession>
<proteinExistence type="predicted"/>
<gene>
    <name evidence="2" type="ORF">E3N88_14187</name>
</gene>
<evidence type="ECO:0000313" key="3">
    <source>
        <dbReference type="Proteomes" id="UP000326396"/>
    </source>
</evidence>
<reference evidence="2 3" key="1">
    <citation type="submission" date="2019-05" db="EMBL/GenBank/DDBJ databases">
        <title>Mikania micrantha, genome provides insights into the molecular mechanism of rapid growth.</title>
        <authorList>
            <person name="Liu B."/>
        </authorList>
    </citation>
    <scope>NUCLEOTIDE SEQUENCE [LARGE SCALE GENOMIC DNA]</scope>
    <source>
        <strain evidence="2">NLD-2019</strain>
        <tissue evidence="2">Leaf</tissue>
    </source>
</reference>
<evidence type="ECO:0000313" key="2">
    <source>
        <dbReference type="EMBL" id="KAD5802827.1"/>
    </source>
</evidence>
<feature type="compositionally biased region" description="Low complexity" evidence="1">
    <location>
        <begin position="1"/>
        <end position="17"/>
    </location>
</feature>
<dbReference type="AlphaFoldDB" id="A0A5N6P225"/>
<organism evidence="2 3">
    <name type="scientific">Mikania micrantha</name>
    <name type="common">bitter vine</name>
    <dbReference type="NCBI Taxonomy" id="192012"/>
    <lineage>
        <taxon>Eukaryota</taxon>
        <taxon>Viridiplantae</taxon>
        <taxon>Streptophyta</taxon>
        <taxon>Embryophyta</taxon>
        <taxon>Tracheophyta</taxon>
        <taxon>Spermatophyta</taxon>
        <taxon>Magnoliopsida</taxon>
        <taxon>eudicotyledons</taxon>
        <taxon>Gunneridae</taxon>
        <taxon>Pentapetalae</taxon>
        <taxon>asterids</taxon>
        <taxon>campanulids</taxon>
        <taxon>Asterales</taxon>
        <taxon>Asteraceae</taxon>
        <taxon>Asteroideae</taxon>
        <taxon>Heliantheae alliance</taxon>
        <taxon>Eupatorieae</taxon>
        <taxon>Mikania</taxon>
    </lineage>
</organism>
<comment type="caution">
    <text evidence="2">The sequence shown here is derived from an EMBL/GenBank/DDBJ whole genome shotgun (WGS) entry which is preliminary data.</text>
</comment>
<dbReference type="Proteomes" id="UP000326396">
    <property type="component" value="Linkage Group LG15"/>
</dbReference>
<dbReference type="OrthoDB" id="2013475at2759"/>